<keyword evidence="4" id="KW-0539">Nucleus</keyword>
<evidence type="ECO:0000256" key="4">
    <source>
        <dbReference type="ARBA" id="ARBA00023242"/>
    </source>
</evidence>
<dbReference type="Gene3D" id="4.10.240.10">
    <property type="entry name" value="Zn(2)-C6 fungal-type DNA-binding domain"/>
    <property type="match status" value="1"/>
</dbReference>
<dbReference type="PANTHER" id="PTHR47256">
    <property type="entry name" value="ZN(II)2CYS6 TRANSCRIPTION FACTOR (EUROFUNG)-RELATED"/>
    <property type="match status" value="1"/>
</dbReference>
<dbReference type="PANTHER" id="PTHR47256:SF10">
    <property type="entry name" value="ZN(II)2CYS6 TRANSCRIPTION FACTOR (EUROFUNG)"/>
    <property type="match status" value="1"/>
</dbReference>
<feature type="domain" description="Zn(2)-C6 fungal-type" evidence="6">
    <location>
        <begin position="44"/>
        <end position="74"/>
    </location>
</feature>
<name>A0A9W9HR99_9EURO</name>
<keyword evidence="8" id="KW-1185">Reference proteome</keyword>
<evidence type="ECO:0000256" key="5">
    <source>
        <dbReference type="SAM" id="MobiDB-lite"/>
    </source>
</evidence>
<dbReference type="SMART" id="SM00066">
    <property type="entry name" value="GAL4"/>
    <property type="match status" value="1"/>
</dbReference>
<evidence type="ECO:0000313" key="7">
    <source>
        <dbReference type="EMBL" id="KAJ5155163.1"/>
    </source>
</evidence>
<dbReference type="InterPro" id="IPR053187">
    <property type="entry name" value="Notoamide_regulator"/>
</dbReference>
<protein>
    <recommendedName>
        <fullName evidence="6">Zn(2)-C6 fungal-type domain-containing protein</fullName>
    </recommendedName>
</protein>
<keyword evidence="3" id="KW-0804">Transcription</keyword>
<gene>
    <name evidence="7" type="ORF">N7492_007966</name>
</gene>
<dbReference type="Proteomes" id="UP001146351">
    <property type="component" value="Unassembled WGS sequence"/>
</dbReference>
<evidence type="ECO:0000256" key="1">
    <source>
        <dbReference type="ARBA" id="ARBA00023015"/>
    </source>
</evidence>
<dbReference type="GO" id="GO:0000981">
    <property type="term" value="F:DNA-binding transcription factor activity, RNA polymerase II-specific"/>
    <property type="evidence" value="ECO:0007669"/>
    <property type="project" value="InterPro"/>
</dbReference>
<organism evidence="7 8">
    <name type="scientific">Penicillium capsulatum</name>
    <dbReference type="NCBI Taxonomy" id="69766"/>
    <lineage>
        <taxon>Eukaryota</taxon>
        <taxon>Fungi</taxon>
        <taxon>Dikarya</taxon>
        <taxon>Ascomycota</taxon>
        <taxon>Pezizomycotina</taxon>
        <taxon>Eurotiomycetes</taxon>
        <taxon>Eurotiomycetidae</taxon>
        <taxon>Eurotiales</taxon>
        <taxon>Aspergillaceae</taxon>
        <taxon>Penicillium</taxon>
    </lineage>
</organism>
<dbReference type="PROSITE" id="PS50048">
    <property type="entry name" value="ZN2_CY6_FUNGAL_2"/>
    <property type="match status" value="1"/>
</dbReference>
<feature type="region of interest" description="Disordered" evidence="5">
    <location>
        <begin position="1"/>
        <end position="38"/>
    </location>
</feature>
<evidence type="ECO:0000259" key="6">
    <source>
        <dbReference type="PROSITE" id="PS50048"/>
    </source>
</evidence>
<evidence type="ECO:0000256" key="2">
    <source>
        <dbReference type="ARBA" id="ARBA00023125"/>
    </source>
</evidence>
<dbReference type="CDD" id="cd00067">
    <property type="entry name" value="GAL4"/>
    <property type="match status" value="1"/>
</dbReference>
<feature type="compositionally biased region" description="Gly residues" evidence="5">
    <location>
        <begin position="18"/>
        <end position="33"/>
    </location>
</feature>
<dbReference type="OrthoDB" id="4356994at2759"/>
<proteinExistence type="predicted"/>
<dbReference type="InterPro" id="IPR001138">
    <property type="entry name" value="Zn2Cys6_DnaBD"/>
</dbReference>
<keyword evidence="1" id="KW-0805">Transcription regulation</keyword>
<comment type="caution">
    <text evidence="7">The sequence shown here is derived from an EMBL/GenBank/DDBJ whole genome shotgun (WGS) entry which is preliminary data.</text>
</comment>
<dbReference type="SUPFAM" id="SSF57701">
    <property type="entry name" value="Zn2/Cys6 DNA-binding domain"/>
    <property type="match status" value="1"/>
</dbReference>
<sequence>MGDVGRPLRPIAPRTLLPGGGPDGNQPPGGGPNDDGRVRRASTACKLCQKRRTKCSGAPAPCTECATHQRECVFDQDADRRRKGSAKRTQEDLVNVRTFVNNLLSVLRDSNDDTTQQIIQLIRAGTSLEEIQAVVEQLAPTNVTQTEDAPFDPAHDHMTNFFQQH</sequence>
<dbReference type="AlphaFoldDB" id="A0A9W9HR99"/>
<dbReference type="GO" id="GO:0003677">
    <property type="term" value="F:DNA binding"/>
    <property type="evidence" value="ECO:0007669"/>
    <property type="project" value="UniProtKB-KW"/>
</dbReference>
<accession>A0A9W9HR99</accession>
<keyword evidence="2" id="KW-0238">DNA-binding</keyword>
<evidence type="ECO:0000313" key="8">
    <source>
        <dbReference type="Proteomes" id="UP001146351"/>
    </source>
</evidence>
<dbReference type="EMBL" id="JAPQKO010000006">
    <property type="protein sequence ID" value="KAJ5155163.1"/>
    <property type="molecule type" value="Genomic_DNA"/>
</dbReference>
<dbReference type="InterPro" id="IPR036864">
    <property type="entry name" value="Zn2-C6_fun-type_DNA-bd_sf"/>
</dbReference>
<reference evidence="7" key="2">
    <citation type="journal article" date="2023" name="IMA Fungus">
        <title>Comparative genomic study of the Penicillium genus elucidates a diverse pangenome and 15 lateral gene transfer events.</title>
        <authorList>
            <person name="Petersen C."/>
            <person name="Sorensen T."/>
            <person name="Nielsen M.R."/>
            <person name="Sondergaard T.E."/>
            <person name="Sorensen J.L."/>
            <person name="Fitzpatrick D.A."/>
            <person name="Frisvad J.C."/>
            <person name="Nielsen K.L."/>
        </authorList>
    </citation>
    <scope>NUCLEOTIDE SEQUENCE</scope>
    <source>
        <strain evidence="7">IBT 21917</strain>
    </source>
</reference>
<evidence type="ECO:0000256" key="3">
    <source>
        <dbReference type="ARBA" id="ARBA00023163"/>
    </source>
</evidence>
<reference evidence="7" key="1">
    <citation type="submission" date="2022-11" db="EMBL/GenBank/DDBJ databases">
        <authorList>
            <person name="Petersen C."/>
        </authorList>
    </citation>
    <scope>NUCLEOTIDE SEQUENCE</scope>
    <source>
        <strain evidence="7">IBT 21917</strain>
    </source>
</reference>
<dbReference type="GO" id="GO:0008270">
    <property type="term" value="F:zinc ion binding"/>
    <property type="evidence" value="ECO:0007669"/>
    <property type="project" value="InterPro"/>
</dbReference>
<dbReference type="Pfam" id="PF00172">
    <property type="entry name" value="Zn_clus"/>
    <property type="match status" value="1"/>
</dbReference>